<dbReference type="Proteomes" id="UP000256964">
    <property type="component" value="Unassembled WGS sequence"/>
</dbReference>
<dbReference type="EMBL" id="KZ857403">
    <property type="protein sequence ID" value="RDX49755.1"/>
    <property type="molecule type" value="Genomic_DNA"/>
</dbReference>
<reference evidence="1 2" key="1">
    <citation type="journal article" date="2018" name="Biotechnol. Biofuels">
        <title>Integrative visual omics of the white-rot fungus Polyporus brumalis exposes the biotechnological potential of its oxidative enzymes for delignifying raw plant biomass.</title>
        <authorList>
            <person name="Miyauchi S."/>
            <person name="Rancon A."/>
            <person name="Drula E."/>
            <person name="Hage H."/>
            <person name="Chaduli D."/>
            <person name="Favel A."/>
            <person name="Grisel S."/>
            <person name="Henrissat B."/>
            <person name="Herpoel-Gimbert I."/>
            <person name="Ruiz-Duenas F.J."/>
            <person name="Chevret D."/>
            <person name="Hainaut M."/>
            <person name="Lin J."/>
            <person name="Wang M."/>
            <person name="Pangilinan J."/>
            <person name="Lipzen A."/>
            <person name="Lesage-Meessen L."/>
            <person name="Navarro D."/>
            <person name="Riley R."/>
            <person name="Grigoriev I.V."/>
            <person name="Zhou S."/>
            <person name="Raouche S."/>
            <person name="Rosso M.N."/>
        </authorList>
    </citation>
    <scope>NUCLEOTIDE SEQUENCE [LARGE SCALE GENOMIC DNA]</scope>
    <source>
        <strain evidence="1 2">BRFM 1820</strain>
    </source>
</reference>
<sequence length="153" mass="16827">LASSDFRTSCLFALGWNMCRSVLPHDVMEEWETFLEAKRLPRMDAGVGTQSASGNVTVPLGDTSVTFHGMELAPASGLLNQNYARGVHCEQQPHPFAVQWILHRSHDASAGGHFFIAEYGAKIVNAADTLISWRPSQWHATGLANYSPYARDP</sequence>
<proteinExistence type="predicted"/>
<evidence type="ECO:0000313" key="2">
    <source>
        <dbReference type="Proteomes" id="UP000256964"/>
    </source>
</evidence>
<gene>
    <name evidence="1" type="ORF">OH76DRAFT_1326621</name>
</gene>
<dbReference type="OrthoDB" id="3065422at2759"/>
<evidence type="ECO:0000313" key="1">
    <source>
        <dbReference type="EMBL" id="RDX49755.1"/>
    </source>
</evidence>
<protein>
    <submittedName>
        <fullName evidence="1">Uncharacterized protein</fullName>
    </submittedName>
</protein>
<dbReference type="STRING" id="139420.A0A371DB47"/>
<feature type="non-terminal residue" evidence="1">
    <location>
        <position position="153"/>
    </location>
</feature>
<organism evidence="1 2">
    <name type="scientific">Lentinus brumalis</name>
    <dbReference type="NCBI Taxonomy" id="2498619"/>
    <lineage>
        <taxon>Eukaryota</taxon>
        <taxon>Fungi</taxon>
        <taxon>Dikarya</taxon>
        <taxon>Basidiomycota</taxon>
        <taxon>Agaricomycotina</taxon>
        <taxon>Agaricomycetes</taxon>
        <taxon>Polyporales</taxon>
        <taxon>Polyporaceae</taxon>
        <taxon>Lentinus</taxon>
    </lineage>
</organism>
<keyword evidence="2" id="KW-1185">Reference proteome</keyword>
<accession>A0A371DB47</accession>
<feature type="non-terminal residue" evidence="1">
    <location>
        <position position="1"/>
    </location>
</feature>
<name>A0A371DB47_9APHY</name>
<dbReference type="AlphaFoldDB" id="A0A371DB47"/>